<dbReference type="InterPro" id="IPR029010">
    <property type="entry name" value="ThuA-like"/>
</dbReference>
<dbReference type="InterPro" id="IPR029062">
    <property type="entry name" value="Class_I_gatase-like"/>
</dbReference>
<evidence type="ECO:0000313" key="7">
    <source>
        <dbReference type="Proteomes" id="UP000244867"/>
    </source>
</evidence>
<dbReference type="CDD" id="cd02851">
    <property type="entry name" value="E_set_GO_C"/>
    <property type="match status" value="1"/>
</dbReference>
<dbReference type="NCBIfam" id="NF012211">
    <property type="entry name" value="tand_rpt_95"/>
    <property type="match status" value="2"/>
</dbReference>
<feature type="region of interest" description="Disordered" evidence="3">
    <location>
        <begin position="1575"/>
        <end position="1596"/>
    </location>
</feature>
<dbReference type="Gene3D" id="2.60.40.10">
    <property type="entry name" value="Immunoglobulins"/>
    <property type="match status" value="3"/>
</dbReference>
<feature type="domain" description="LamG-like jellyroll fold" evidence="5">
    <location>
        <begin position="1392"/>
        <end position="1536"/>
    </location>
</feature>
<dbReference type="SUPFAM" id="SSF49899">
    <property type="entry name" value="Concanavalin A-like lectins/glucanases"/>
    <property type="match status" value="2"/>
</dbReference>
<dbReference type="Gene3D" id="2.60.40.3440">
    <property type="match status" value="1"/>
</dbReference>
<dbReference type="GO" id="GO:0005975">
    <property type="term" value="P:carbohydrate metabolic process"/>
    <property type="evidence" value="ECO:0007669"/>
    <property type="project" value="UniProtKB-ARBA"/>
</dbReference>
<proteinExistence type="predicted"/>
<dbReference type="Pfam" id="PF17963">
    <property type="entry name" value="Big_9"/>
    <property type="match status" value="2"/>
</dbReference>
<dbReference type="Pfam" id="PF06283">
    <property type="entry name" value="ThuA"/>
    <property type="match status" value="1"/>
</dbReference>
<dbReference type="Proteomes" id="UP000244867">
    <property type="component" value="Unassembled WGS sequence"/>
</dbReference>
<dbReference type="Gene3D" id="2.60.40.2810">
    <property type="match status" value="1"/>
</dbReference>
<evidence type="ECO:0000313" key="6">
    <source>
        <dbReference type="EMBL" id="PUA82761.1"/>
    </source>
</evidence>
<protein>
    <recommendedName>
        <fullName evidence="5">LamG-like jellyroll fold domain-containing protein</fullName>
    </recommendedName>
</protein>
<dbReference type="Gene3D" id="2.60.120.200">
    <property type="match status" value="2"/>
</dbReference>
<accession>A0A2R7Z289</accession>
<dbReference type="SUPFAM" id="SSF52317">
    <property type="entry name" value="Class I glutamine amidotransferase-like"/>
    <property type="match status" value="1"/>
</dbReference>
<dbReference type="Gene3D" id="3.40.50.880">
    <property type="match status" value="1"/>
</dbReference>
<dbReference type="Pfam" id="PF13385">
    <property type="entry name" value="Laminin_G_3"/>
    <property type="match status" value="2"/>
</dbReference>
<dbReference type="SMART" id="SM00560">
    <property type="entry name" value="LamGL"/>
    <property type="match status" value="2"/>
</dbReference>
<feature type="domain" description="LamG-like jellyroll fold" evidence="5">
    <location>
        <begin position="1064"/>
        <end position="1210"/>
    </location>
</feature>
<dbReference type="SUPFAM" id="SSF117281">
    <property type="entry name" value="Kelch motif"/>
    <property type="match status" value="1"/>
</dbReference>
<keyword evidence="2" id="KW-1015">Disulfide bond</keyword>
<comment type="caution">
    <text evidence="6">The sequence shown here is derived from an EMBL/GenBank/DDBJ whole genome shotgun (WGS) entry which is preliminary data.</text>
</comment>
<dbReference type="InterPro" id="IPR014756">
    <property type="entry name" value="Ig_E-set"/>
</dbReference>
<name>A0A2R7Z289_9ACTN</name>
<organism evidence="6 7">
    <name type="scientific">Nocardioides currus</name>
    <dbReference type="NCBI Taxonomy" id="2133958"/>
    <lineage>
        <taxon>Bacteria</taxon>
        <taxon>Bacillati</taxon>
        <taxon>Actinomycetota</taxon>
        <taxon>Actinomycetes</taxon>
        <taxon>Propionibacteriales</taxon>
        <taxon>Nocardioidaceae</taxon>
        <taxon>Nocardioides</taxon>
    </lineage>
</organism>
<dbReference type="Pfam" id="PF16640">
    <property type="entry name" value="Big_3_5"/>
    <property type="match status" value="1"/>
</dbReference>
<feature type="signal peptide" evidence="4">
    <location>
        <begin position="1"/>
        <end position="45"/>
    </location>
</feature>
<feature type="region of interest" description="Disordered" evidence="3">
    <location>
        <begin position="1355"/>
        <end position="1376"/>
    </location>
</feature>
<dbReference type="OrthoDB" id="251941at2"/>
<evidence type="ECO:0000256" key="1">
    <source>
        <dbReference type="ARBA" id="ARBA00022729"/>
    </source>
</evidence>
<dbReference type="InterPro" id="IPR013783">
    <property type="entry name" value="Ig-like_fold"/>
</dbReference>
<dbReference type="InterPro" id="IPR032109">
    <property type="entry name" value="Big_3_5"/>
</dbReference>
<keyword evidence="7" id="KW-1185">Reference proteome</keyword>
<dbReference type="InterPro" id="IPR015202">
    <property type="entry name" value="GO-like_E_set"/>
</dbReference>
<dbReference type="Gene3D" id="2.130.10.80">
    <property type="entry name" value="Galactose oxidase/kelch, beta-propeller"/>
    <property type="match status" value="1"/>
</dbReference>
<evidence type="ECO:0000259" key="5">
    <source>
        <dbReference type="SMART" id="SM00560"/>
    </source>
</evidence>
<dbReference type="InterPro" id="IPR015915">
    <property type="entry name" value="Kelch-typ_b-propeller"/>
</dbReference>
<evidence type="ECO:0000256" key="2">
    <source>
        <dbReference type="ARBA" id="ARBA00023157"/>
    </source>
</evidence>
<dbReference type="SUPFAM" id="SSF81296">
    <property type="entry name" value="E set domains"/>
    <property type="match status" value="1"/>
</dbReference>
<reference evidence="6 7" key="1">
    <citation type="submission" date="2018-03" db="EMBL/GenBank/DDBJ databases">
        <authorList>
            <person name="Keele B.F."/>
        </authorList>
    </citation>
    <scope>NUCLEOTIDE SEQUENCE [LARGE SCALE GENOMIC DNA]</scope>
    <source>
        <strain evidence="6 7">IB-3</strain>
    </source>
</reference>
<evidence type="ECO:0000256" key="4">
    <source>
        <dbReference type="SAM" id="SignalP"/>
    </source>
</evidence>
<dbReference type="InterPro" id="IPR037293">
    <property type="entry name" value="Gal_Oxidase_central_sf"/>
</dbReference>
<dbReference type="PANTHER" id="PTHR32208">
    <property type="entry name" value="SECRETED PROTEIN-RELATED"/>
    <property type="match status" value="1"/>
</dbReference>
<dbReference type="InterPro" id="IPR013320">
    <property type="entry name" value="ConA-like_dom_sf"/>
</dbReference>
<feature type="chain" id="PRO_5038829457" description="LamG-like jellyroll fold domain-containing protein" evidence="4">
    <location>
        <begin position="46"/>
        <end position="1935"/>
    </location>
</feature>
<gene>
    <name evidence="6" type="ORF">C7S10_03325</name>
</gene>
<keyword evidence="1 4" id="KW-0732">Signal</keyword>
<dbReference type="Pfam" id="PF09118">
    <property type="entry name" value="GO-like_E_set"/>
    <property type="match status" value="1"/>
</dbReference>
<dbReference type="InterPro" id="IPR006558">
    <property type="entry name" value="LamG-like"/>
</dbReference>
<dbReference type="PANTHER" id="PTHR32208:SF21">
    <property type="entry name" value="LOW QUALITY PROTEIN: ALDEHYDE OXIDASE GLOX-LIKE"/>
    <property type="match status" value="1"/>
</dbReference>
<sequence>MNVSRRPVRTHPAVRLRRSAATLLALVVALLVGLPLAASSAAVLAANAPAPVSAVDDGKLRVLLFYKENFHASQAQARVAVKELVQSLGTEYGETVEIQETDQASAFTTANLATVDTLVFAQTGGVLFNADQRAALEAYVRGGGGYLGMHYAGWSVGESEHDVNPFYARLVGAVSEGHPENPAIRQGRVVVKDAGSPLTAGLPASFTRGDEWYDWVVNPAPNVHTLLEADESSYVTDMTGGRQGTSHPITWCQTIDSGRSWYTGMGHEGTAYSEGVMRTQLKNGIAYTSGLMDADCSPPVKEDAGAWSGVTPWPLMPINMALTSDGTVQSFGSVGGWGTDTTPYDWTGNSSITQGGQMEVDIWDPDEVRNLTNLRDGIIPNTTYTDLFCSMQVQNPHAHSTMTVGGDDGLGGNAPNDAAIGVTSYTTNNGLQNEAPMNYPRWYPTGTTMPNGDIVVQGGSLSGGPGGQGVLTPEIYTPDAGSGWKKLEGATSALAYGDGGNGNGPDENRWWYPRAFVAPGSGTLFNITGTQMFELDPAGNGGTGAITSRGTLPTAIANQGSLGNPVGATSTAAMYRPGKILQVGGGWWGNGGGPDGANAGFTVDITGGTANPVVTATQPMKYKRHWATSTILPDGDVLVTGGGRENNGSRGYVTNAEIWNPDSGAWTEVAVPYEHGRLYHSTALLLPDGRVMMGGGGAPGPWNYTDVEYYSPSYLFDGNQPAVRPVITSAPKKIGYDGTFSVAASGDISRVTLVRNGSVTHGFNNDQNFQDLEFTQAGGTLTVTSPQDGTYAPPGAYMLFAFDADGTPSVAKILDIDPEVAMDSRTPQVVDQFEYPRLPADWRGGNPTPIVDVAAGNGRMSPWTVDSGVQLVRANAAGQGGMGLQGYHLGLGNAGNIERVLKGLDPGREYRISLRYARDGRSAAGLGDATTALSVGDLTTTLTRTTAQSSQNAFGTYVGSFTAGARQQALRLRAPGSGAGMMIDDLVVVGADPGASDVPVRYEFEEGSGTTAANTGQSGAVGAATLTGTTGWSANGVFGKALALPGGSNANAVDLPDNLLQGATDFTTSFWVRPDTKGNWINLFHIGDGLGGGDDASFFQIQMQTQAAGNTGLAATFKAKGAPLQERVYATPTRDVTENRWNHVVFTRTGTTGTLYLDGEQVAQETDLTIDMTEVGPTANNWLGRNGFPDPAFDGLMDDVRVYTSALSGADVEAMYDEGAALRTTTTVSVTPASPSPFGAPLTVSAVIAGETDAPAQGSAQLWVDGSSVGSAVTVADEAASFPALTLAPGAHEIEVRFVAADGFRDSAATVTHTVERPPPGEGVPVRYSFDENSGTTAANSGNDPSVGAATLEGSTSWTPGRFGSGVNLPGGAAGTNNQVRLPNNIADGMDEEFSVSVWARPDALPNWVPLVQIGSSTDTFFLLQSSTQAAGATGFAATFKAPGNANQERLTLGAGNDLPLNQWTHVVFTMSGSTGKLYFDGELVGTRNDFTLGIGDVGVGGTTTANFIGGTSWPDPRFDGAVDEFQMYGYELSASQVGELFQGPPVNAAPAGVADSFTTAEDQVLTVAAPGVLANDTDADEDPLTATGATQPGNGSVTVAADGSFVYTPDTGFTGADTFTYRASDGTASSAATTVTITVTEGPPPPANVAPVGVPDAYSTVQGAALTIAAPGVLANDTDADGGTLTATNATQPINGTVTLAANGSFTYKPEAGFAGKDVFTYRADDGEDASAPTSVTITVKAAETQPDQPATTAIAGAAAAFTYGKAGSVSVTVTPAGATGRVEVVQGGTVLAGGPVAAGRATLALPAKGLLPGTHELTLRYAGDAGHAATSSTVQVVVEKVEPTLRAKAPAKVGVGKRAKVVVRLSAPDGVPVTGTVTAKVKGKTLTGTLSGGRVVFRLPKAMKPGRLKVALSYAGSALATAVTDKVVVKVRR</sequence>
<dbReference type="RefSeq" id="WP_108342946.1">
    <property type="nucleotide sequence ID" value="NZ_PYXZ01000001.1"/>
</dbReference>
<dbReference type="EMBL" id="PYXZ01000001">
    <property type="protein sequence ID" value="PUA82761.1"/>
    <property type="molecule type" value="Genomic_DNA"/>
</dbReference>
<evidence type="ECO:0000256" key="3">
    <source>
        <dbReference type="SAM" id="MobiDB-lite"/>
    </source>
</evidence>